<evidence type="ECO:0000256" key="2">
    <source>
        <dbReference type="RuleBase" id="RU364082"/>
    </source>
</evidence>
<dbReference type="CDD" id="cd05254">
    <property type="entry name" value="dTDP_HR_like_SDR_e"/>
    <property type="match status" value="1"/>
</dbReference>
<dbReference type="SUPFAM" id="SSF51735">
    <property type="entry name" value="NAD(P)-binding Rossmann-fold domains"/>
    <property type="match status" value="1"/>
</dbReference>
<dbReference type="UniPathway" id="UPA00124"/>
<dbReference type="EC" id="1.1.1.133" evidence="2"/>
<dbReference type="EMBL" id="MHJG01000023">
    <property type="protein sequence ID" value="OGY63338.1"/>
    <property type="molecule type" value="Genomic_DNA"/>
</dbReference>
<accession>A0A1G1ZFI0</accession>
<dbReference type="GO" id="GO:0019305">
    <property type="term" value="P:dTDP-rhamnose biosynthetic process"/>
    <property type="evidence" value="ECO:0007669"/>
    <property type="project" value="UniProtKB-UniPathway"/>
</dbReference>
<dbReference type="InterPro" id="IPR005913">
    <property type="entry name" value="dTDP_dehydrorham_reduct"/>
</dbReference>
<reference evidence="5 6" key="1">
    <citation type="journal article" date="2016" name="Nat. Commun.">
        <title>Thousands of microbial genomes shed light on interconnected biogeochemical processes in an aquifer system.</title>
        <authorList>
            <person name="Anantharaman K."/>
            <person name="Brown C.T."/>
            <person name="Hug L.A."/>
            <person name="Sharon I."/>
            <person name="Castelle C.J."/>
            <person name="Probst A.J."/>
            <person name="Thomas B.C."/>
            <person name="Singh A."/>
            <person name="Wilkins M.J."/>
            <person name="Karaoz U."/>
            <person name="Brodie E.L."/>
            <person name="Williams K.H."/>
            <person name="Hubbard S.S."/>
            <person name="Banfield J.F."/>
        </authorList>
    </citation>
    <scope>NUCLEOTIDE SEQUENCE [LARGE SCALE GENOMIC DNA]</scope>
</reference>
<dbReference type="NCBIfam" id="TIGR01214">
    <property type="entry name" value="rmlD"/>
    <property type="match status" value="1"/>
</dbReference>
<evidence type="ECO:0000313" key="5">
    <source>
        <dbReference type="EMBL" id="OGY63338.1"/>
    </source>
</evidence>
<dbReference type="PANTHER" id="PTHR10491">
    <property type="entry name" value="DTDP-4-DEHYDRORHAMNOSE REDUCTASE"/>
    <property type="match status" value="1"/>
</dbReference>
<dbReference type="InterPro" id="IPR029903">
    <property type="entry name" value="RmlD-like-bd"/>
</dbReference>
<protein>
    <recommendedName>
        <fullName evidence="2">dTDP-4-dehydrorhamnose reductase</fullName>
        <ecNumber evidence="2">1.1.1.133</ecNumber>
    </recommendedName>
</protein>
<dbReference type="Gene3D" id="3.40.50.720">
    <property type="entry name" value="NAD(P)-binding Rossmann-like Domain"/>
    <property type="match status" value="1"/>
</dbReference>
<evidence type="ECO:0000313" key="6">
    <source>
        <dbReference type="Proteomes" id="UP000177960"/>
    </source>
</evidence>
<gene>
    <name evidence="5" type="ORF">A3B92_01875</name>
</gene>
<name>A0A1G1ZFI0_9BACT</name>
<evidence type="ECO:0000256" key="1">
    <source>
        <dbReference type="ARBA" id="ARBA00010944"/>
    </source>
</evidence>
<comment type="caution">
    <text evidence="5">The sequence shown here is derived from an EMBL/GenBank/DDBJ whole genome shotgun (WGS) entry which is preliminary data.</text>
</comment>
<dbReference type="PANTHER" id="PTHR10491:SF4">
    <property type="entry name" value="METHIONINE ADENOSYLTRANSFERASE 2 SUBUNIT BETA"/>
    <property type="match status" value="1"/>
</dbReference>
<dbReference type="Proteomes" id="UP000177960">
    <property type="component" value="Unassembled WGS sequence"/>
</dbReference>
<evidence type="ECO:0000259" key="4">
    <source>
        <dbReference type="Pfam" id="PF04321"/>
    </source>
</evidence>
<comment type="similarity">
    <text evidence="1 2">Belongs to the dTDP-4-dehydrorhamnose reductase family.</text>
</comment>
<dbReference type="GO" id="GO:0005829">
    <property type="term" value="C:cytosol"/>
    <property type="evidence" value="ECO:0007669"/>
    <property type="project" value="TreeGrafter"/>
</dbReference>
<dbReference type="STRING" id="1798404.A3B92_01875"/>
<comment type="function">
    <text evidence="2">Catalyzes the reduction of dTDP-6-deoxy-L-lyxo-4-hexulose to yield dTDP-L-rhamnose.</text>
</comment>
<dbReference type="GO" id="GO:0008831">
    <property type="term" value="F:dTDP-4-dehydrorhamnose reductase activity"/>
    <property type="evidence" value="ECO:0007669"/>
    <property type="project" value="UniProtKB-EC"/>
</dbReference>
<organism evidence="5 6">
    <name type="scientific">Candidatus Harrisonbacteria bacterium RIFCSPHIGHO2_02_FULL_42_16</name>
    <dbReference type="NCBI Taxonomy" id="1798404"/>
    <lineage>
        <taxon>Bacteria</taxon>
        <taxon>Candidatus Harrisoniibacteriota</taxon>
    </lineage>
</organism>
<feature type="region of interest" description="Disordered" evidence="3">
    <location>
        <begin position="239"/>
        <end position="259"/>
    </location>
</feature>
<sequence>MKILILGADGQLGFDLMRVFGEKAIGLTHKDVEITDTVQVTAVIKKHRPDVVINTAAIVRAEWCEINTEKCFAVNAYGAQNVAKVATEAGAAIVFISTDYVFDGSKNGFEESDPVNAINVYGASKVRGEELTAVANKAHYIIRSSWFFGSNLPHKGLDFPRKILELARSQPEIRVVNDQFGSPTYTKDLAEKIKELIEKRAPFGIYHITNQGVASWYDFAKEILRFSGTDTKLKAISSTESRSGLKRPRNSILKNTKFQ</sequence>
<dbReference type="Pfam" id="PF04321">
    <property type="entry name" value="RmlD_sub_bind"/>
    <property type="match status" value="1"/>
</dbReference>
<comment type="pathway">
    <text evidence="2">Carbohydrate biosynthesis; dTDP-L-rhamnose biosynthesis.</text>
</comment>
<feature type="domain" description="RmlD-like substrate binding" evidence="4">
    <location>
        <begin position="1"/>
        <end position="259"/>
    </location>
</feature>
<keyword evidence="2" id="KW-0560">Oxidoreductase</keyword>
<dbReference type="InterPro" id="IPR036291">
    <property type="entry name" value="NAD(P)-bd_dom_sf"/>
</dbReference>
<dbReference type="Gene3D" id="3.90.25.10">
    <property type="entry name" value="UDP-galactose 4-epimerase, domain 1"/>
    <property type="match status" value="1"/>
</dbReference>
<keyword evidence="2" id="KW-0521">NADP</keyword>
<feature type="non-terminal residue" evidence="5">
    <location>
        <position position="259"/>
    </location>
</feature>
<dbReference type="AlphaFoldDB" id="A0A1G1ZFI0"/>
<proteinExistence type="inferred from homology"/>
<evidence type="ECO:0000256" key="3">
    <source>
        <dbReference type="SAM" id="MobiDB-lite"/>
    </source>
</evidence>